<evidence type="ECO:0000313" key="2">
    <source>
        <dbReference type="EMBL" id="OAV95831.1"/>
    </source>
</evidence>
<keyword evidence="4" id="KW-1185">Reference proteome</keyword>
<dbReference type="STRING" id="630390.A0A180GTF3"/>
<feature type="region of interest" description="Disordered" evidence="1">
    <location>
        <begin position="1"/>
        <end position="28"/>
    </location>
</feature>
<name>A0A180GTF3_PUCT1</name>
<feature type="compositionally biased region" description="Low complexity" evidence="1">
    <location>
        <begin position="1"/>
        <end position="16"/>
    </location>
</feature>
<sequence>MEDPTAISISSDSSAPINTNASPIAPPSSAPGMDLDKAIAQPVPAPVGRSIRQLEREIFGRSLSPQLLKFERPSAARRMPYIVRLLSALDEVVVPKLVPLGAFVVVVVVVEMVVVEAVVVQLAALAPVPFLISNRAMINPTLTPPPAARASTPRVDPDHPLKFVPSPIPFGLYDVDNYHRLAPHQVEALLDRRPDFGQYDQYRFAPQAYTVFYQELASAMVSHFAQYPAANALERDGRVQLFRFASHCYRAAMRRVPF</sequence>
<dbReference type="AlphaFoldDB" id="A0A180GTF3"/>
<reference evidence="2" key="1">
    <citation type="submission" date="2009-11" db="EMBL/GenBank/DDBJ databases">
        <authorList>
            <consortium name="The Broad Institute Genome Sequencing Platform"/>
            <person name="Ward D."/>
            <person name="Feldgarden M."/>
            <person name="Earl A."/>
            <person name="Young S.K."/>
            <person name="Zeng Q."/>
            <person name="Koehrsen M."/>
            <person name="Alvarado L."/>
            <person name="Berlin A."/>
            <person name="Bochicchio J."/>
            <person name="Borenstein D."/>
            <person name="Chapman S.B."/>
            <person name="Chen Z."/>
            <person name="Engels R."/>
            <person name="Freedman E."/>
            <person name="Gellesch M."/>
            <person name="Goldberg J."/>
            <person name="Griggs A."/>
            <person name="Gujja S."/>
            <person name="Heilman E."/>
            <person name="Heiman D."/>
            <person name="Hepburn T."/>
            <person name="Howarth C."/>
            <person name="Jen D."/>
            <person name="Larson L."/>
            <person name="Lewis B."/>
            <person name="Mehta T."/>
            <person name="Park D."/>
            <person name="Pearson M."/>
            <person name="Roberts A."/>
            <person name="Saif S."/>
            <person name="Shea T."/>
            <person name="Shenoy N."/>
            <person name="Sisk P."/>
            <person name="Stolte C."/>
            <person name="Sykes S."/>
            <person name="Thomson T."/>
            <person name="Walk T."/>
            <person name="White J."/>
            <person name="Yandava C."/>
            <person name="Izard J."/>
            <person name="Baranova O.V."/>
            <person name="Blanton J.M."/>
            <person name="Tanner A.C."/>
            <person name="Dewhirst F.E."/>
            <person name="Haas B."/>
            <person name="Nusbaum C."/>
            <person name="Birren B."/>
        </authorList>
    </citation>
    <scope>NUCLEOTIDE SEQUENCE [LARGE SCALE GENOMIC DNA]</scope>
    <source>
        <strain evidence="2">1-1 BBBD Race 1</strain>
    </source>
</reference>
<evidence type="ECO:0000256" key="1">
    <source>
        <dbReference type="SAM" id="MobiDB-lite"/>
    </source>
</evidence>
<reference evidence="3 4" key="3">
    <citation type="journal article" date="2017" name="G3 (Bethesda)">
        <title>Comparative analysis highlights variable genome content of wheat rusts and divergence of the mating loci.</title>
        <authorList>
            <person name="Cuomo C.A."/>
            <person name="Bakkeren G."/>
            <person name="Khalil H.B."/>
            <person name="Panwar V."/>
            <person name="Joly D."/>
            <person name="Linning R."/>
            <person name="Sakthikumar S."/>
            <person name="Song X."/>
            <person name="Adiconis X."/>
            <person name="Fan L."/>
            <person name="Goldberg J.M."/>
            <person name="Levin J.Z."/>
            <person name="Young S."/>
            <person name="Zeng Q."/>
            <person name="Anikster Y."/>
            <person name="Bruce M."/>
            <person name="Wang M."/>
            <person name="Yin C."/>
            <person name="McCallum B."/>
            <person name="Szabo L.J."/>
            <person name="Hulbert S."/>
            <person name="Chen X."/>
            <person name="Fellers J.P."/>
        </authorList>
    </citation>
    <scope>NUCLEOTIDE SEQUENCE</scope>
    <source>
        <strain evidence="3">isolate 1-1 / race 1 (BBBD)</strain>
        <strain evidence="4">Isolate 1-1 / race 1 (BBBD)</strain>
    </source>
</reference>
<reference evidence="3" key="4">
    <citation type="submission" date="2025-05" db="UniProtKB">
        <authorList>
            <consortium name="EnsemblFungi"/>
        </authorList>
    </citation>
    <scope>IDENTIFICATION</scope>
    <source>
        <strain evidence="3">isolate 1-1 / race 1 (BBBD)</strain>
    </source>
</reference>
<reference evidence="2" key="2">
    <citation type="submission" date="2016-05" db="EMBL/GenBank/DDBJ databases">
        <title>Comparative analysis highlights variable genome content of wheat rusts and divergence of the mating loci.</title>
        <authorList>
            <person name="Cuomo C.A."/>
            <person name="Bakkeren G."/>
            <person name="Szabo L."/>
            <person name="Khalil H."/>
            <person name="Joly D."/>
            <person name="Goldberg J."/>
            <person name="Young S."/>
            <person name="Zeng Q."/>
            <person name="Fellers J."/>
        </authorList>
    </citation>
    <scope>NUCLEOTIDE SEQUENCE [LARGE SCALE GENOMIC DNA]</scope>
    <source>
        <strain evidence="2">1-1 BBBD Race 1</strain>
    </source>
</reference>
<evidence type="ECO:0000313" key="4">
    <source>
        <dbReference type="Proteomes" id="UP000005240"/>
    </source>
</evidence>
<gene>
    <name evidence="2" type="ORF">PTTG_26535</name>
</gene>
<dbReference type="EnsemblFungi" id="PTTG_26535-t43_1">
    <property type="protein sequence ID" value="PTTG_26535-t43_1-p1"/>
    <property type="gene ID" value="PTTG_26535"/>
</dbReference>
<organism evidence="2">
    <name type="scientific">Puccinia triticina (isolate 1-1 / race 1 (BBBD))</name>
    <name type="common">Brown leaf rust fungus</name>
    <dbReference type="NCBI Taxonomy" id="630390"/>
    <lineage>
        <taxon>Eukaryota</taxon>
        <taxon>Fungi</taxon>
        <taxon>Dikarya</taxon>
        <taxon>Basidiomycota</taxon>
        <taxon>Pucciniomycotina</taxon>
        <taxon>Pucciniomycetes</taxon>
        <taxon>Pucciniales</taxon>
        <taxon>Pucciniaceae</taxon>
        <taxon>Puccinia</taxon>
    </lineage>
</organism>
<protein>
    <submittedName>
        <fullName evidence="2 3">Uncharacterized protein</fullName>
    </submittedName>
</protein>
<accession>A0A180GTF3</accession>
<proteinExistence type="predicted"/>
<evidence type="ECO:0000313" key="3">
    <source>
        <dbReference type="EnsemblFungi" id="PTTG_26535-t43_1-p1"/>
    </source>
</evidence>
<dbReference type="VEuPathDB" id="FungiDB:PTTG_26535"/>
<dbReference type="EMBL" id="ADAS02000025">
    <property type="protein sequence ID" value="OAV95831.1"/>
    <property type="molecule type" value="Genomic_DNA"/>
</dbReference>
<dbReference type="Proteomes" id="UP000005240">
    <property type="component" value="Unassembled WGS sequence"/>
</dbReference>